<proteinExistence type="predicted"/>
<evidence type="ECO:0000313" key="1">
    <source>
        <dbReference type="EMBL" id="CAI9120779.1"/>
    </source>
</evidence>
<dbReference type="EMBL" id="CATKSH010000008">
    <property type="protein sequence ID" value="CAI9120779.1"/>
    <property type="molecule type" value="Genomic_DNA"/>
</dbReference>
<protein>
    <submittedName>
        <fullName evidence="1">Uncharacterized protein</fullName>
    </submittedName>
</protein>
<sequence>MNALTLDPTRLPALDIITLAQSGVLVRAERETSPDGVPVFLTQEGWLDLHECHPSLGLPELQLAVEKATRHLMTHAAETVATQKPDAAPGLFICPSDFFEENGDVHIVFVRDIAHPVVCAVIGTREHIRHILSITEPEES</sequence>
<keyword evidence="2" id="KW-1185">Reference proteome</keyword>
<reference evidence="1" key="1">
    <citation type="submission" date="2023-03" db="EMBL/GenBank/DDBJ databases">
        <authorList>
            <person name="Cleenwerck I."/>
        </authorList>
    </citation>
    <scope>NUCLEOTIDE SEQUENCE</scope>
    <source>
        <strain evidence="1">LMG 32879</strain>
    </source>
</reference>
<gene>
    <name evidence="1" type="ORF">LMG32879_001618</name>
</gene>
<dbReference type="AlphaFoldDB" id="A0AA35VCD1"/>
<name>A0AA35VCD1_9PROT</name>
<dbReference type="RefSeq" id="WP_289841032.1">
    <property type="nucleotide sequence ID" value="NZ_CATKSH010000008.1"/>
</dbReference>
<evidence type="ECO:0000313" key="2">
    <source>
        <dbReference type="Proteomes" id="UP001176960"/>
    </source>
</evidence>
<organism evidence="1 2">
    <name type="scientific">Brytella acorum</name>
    <dbReference type="NCBI Taxonomy" id="2959299"/>
    <lineage>
        <taxon>Bacteria</taxon>
        <taxon>Pseudomonadati</taxon>
        <taxon>Pseudomonadota</taxon>
        <taxon>Alphaproteobacteria</taxon>
        <taxon>Acetobacterales</taxon>
        <taxon>Acetobacteraceae</taxon>
        <taxon>Brytella</taxon>
    </lineage>
</organism>
<dbReference type="Proteomes" id="UP001176960">
    <property type="component" value="Unassembled WGS sequence"/>
</dbReference>
<comment type="caution">
    <text evidence="1">The sequence shown here is derived from an EMBL/GenBank/DDBJ whole genome shotgun (WGS) entry which is preliminary data.</text>
</comment>
<accession>A0AA35VCD1</accession>